<proteinExistence type="predicted"/>
<dbReference type="InterPro" id="IPR004045">
    <property type="entry name" value="Glutathione_S-Trfase_N"/>
</dbReference>
<dbReference type="PROSITE" id="PS50404">
    <property type="entry name" value="GST_NTER"/>
    <property type="match status" value="1"/>
</dbReference>
<feature type="domain" description="GST N-terminal" evidence="1">
    <location>
        <begin position="12"/>
        <end position="102"/>
    </location>
</feature>
<dbReference type="Pfam" id="PF13409">
    <property type="entry name" value="GST_N_2"/>
    <property type="match status" value="1"/>
</dbReference>
<dbReference type="Pfam" id="PF22041">
    <property type="entry name" value="GST_C_7"/>
    <property type="match status" value="1"/>
</dbReference>
<dbReference type="InterPro" id="IPR036249">
    <property type="entry name" value="Thioredoxin-like_sf"/>
</dbReference>
<evidence type="ECO:0000259" key="1">
    <source>
        <dbReference type="PROSITE" id="PS50404"/>
    </source>
</evidence>
<dbReference type="Proteomes" id="UP000076727">
    <property type="component" value="Unassembled WGS sequence"/>
</dbReference>
<dbReference type="AlphaFoldDB" id="A0A165PWT6"/>
<dbReference type="Gene3D" id="1.20.1050.10">
    <property type="match status" value="1"/>
</dbReference>
<dbReference type="EMBL" id="KV429064">
    <property type="protein sequence ID" value="KZT68720.1"/>
    <property type="molecule type" value="Genomic_DNA"/>
</dbReference>
<protein>
    <recommendedName>
        <fullName evidence="1">GST N-terminal domain-containing protein</fullName>
    </recommendedName>
</protein>
<sequence length="262" mass="29459">MSLPDTDRIILYDIPSTVGSWGPNTWKTRLALNYKGITYRTEWVEFPDIEPLLSARSVAPNLPQLAPWPYTLPAIYDPRTKKTIMDSYNIAAYLDETYPDTPPLLPPKTRVFEAAFLHVFMDAVQKHLLTIMLNSISQKLNPRSQKYFRESREAARGITLEEVSPAGSEKRAEQFATLERGFDALASWFDAAGDGRLLLSGGGPDGDATKVSQADMVIAGVFIWVRIVVGEDSEEWRALESYGGGRWLRHLAFFEKWADASN</sequence>
<dbReference type="STRING" id="1314783.A0A165PWT6"/>
<dbReference type="GO" id="GO:0004364">
    <property type="term" value="F:glutathione transferase activity"/>
    <property type="evidence" value="ECO:0007669"/>
    <property type="project" value="TreeGrafter"/>
</dbReference>
<dbReference type="SUPFAM" id="SSF52833">
    <property type="entry name" value="Thioredoxin-like"/>
    <property type="match status" value="1"/>
</dbReference>
<dbReference type="OrthoDB" id="4951845at2759"/>
<name>A0A165PWT6_9APHY</name>
<accession>A0A165PWT6</accession>
<keyword evidence="3" id="KW-1185">Reference proteome</keyword>
<dbReference type="GO" id="GO:0016034">
    <property type="term" value="F:maleylacetoacetate isomerase activity"/>
    <property type="evidence" value="ECO:0007669"/>
    <property type="project" value="TreeGrafter"/>
</dbReference>
<reference evidence="2 3" key="1">
    <citation type="journal article" date="2016" name="Mol. Biol. Evol.">
        <title>Comparative Genomics of Early-Diverging Mushroom-Forming Fungi Provides Insights into the Origins of Lignocellulose Decay Capabilities.</title>
        <authorList>
            <person name="Nagy L.G."/>
            <person name="Riley R."/>
            <person name="Tritt A."/>
            <person name="Adam C."/>
            <person name="Daum C."/>
            <person name="Floudas D."/>
            <person name="Sun H."/>
            <person name="Yadav J.S."/>
            <person name="Pangilinan J."/>
            <person name="Larsson K.H."/>
            <person name="Matsuura K."/>
            <person name="Barry K."/>
            <person name="Labutti K."/>
            <person name="Kuo R."/>
            <person name="Ohm R.A."/>
            <person name="Bhattacharya S.S."/>
            <person name="Shirouzu T."/>
            <person name="Yoshinaga Y."/>
            <person name="Martin F.M."/>
            <person name="Grigoriev I.V."/>
            <person name="Hibbett D.S."/>
        </authorList>
    </citation>
    <scope>NUCLEOTIDE SEQUENCE [LARGE SCALE GENOMIC DNA]</scope>
    <source>
        <strain evidence="2 3">L-15889</strain>
    </source>
</reference>
<organism evidence="2 3">
    <name type="scientific">Daedalea quercina L-15889</name>
    <dbReference type="NCBI Taxonomy" id="1314783"/>
    <lineage>
        <taxon>Eukaryota</taxon>
        <taxon>Fungi</taxon>
        <taxon>Dikarya</taxon>
        <taxon>Basidiomycota</taxon>
        <taxon>Agaricomycotina</taxon>
        <taxon>Agaricomycetes</taxon>
        <taxon>Polyporales</taxon>
        <taxon>Fomitopsis</taxon>
    </lineage>
</organism>
<dbReference type="PANTHER" id="PTHR42673:SF4">
    <property type="entry name" value="MALEYLACETOACETATE ISOMERASE"/>
    <property type="match status" value="1"/>
</dbReference>
<dbReference type="InterPro" id="IPR054416">
    <property type="entry name" value="GST_UstS-like_C"/>
</dbReference>
<dbReference type="Gene3D" id="3.40.30.10">
    <property type="entry name" value="Glutaredoxin"/>
    <property type="match status" value="1"/>
</dbReference>
<evidence type="ECO:0000313" key="2">
    <source>
        <dbReference type="EMBL" id="KZT68720.1"/>
    </source>
</evidence>
<gene>
    <name evidence="2" type="ORF">DAEQUDRAFT_727603</name>
</gene>
<dbReference type="GO" id="GO:0006559">
    <property type="term" value="P:L-phenylalanine catabolic process"/>
    <property type="evidence" value="ECO:0007669"/>
    <property type="project" value="TreeGrafter"/>
</dbReference>
<evidence type="ECO:0000313" key="3">
    <source>
        <dbReference type="Proteomes" id="UP000076727"/>
    </source>
</evidence>
<dbReference type="GO" id="GO:0006749">
    <property type="term" value="P:glutathione metabolic process"/>
    <property type="evidence" value="ECO:0007669"/>
    <property type="project" value="TreeGrafter"/>
</dbReference>
<dbReference type="PANTHER" id="PTHR42673">
    <property type="entry name" value="MALEYLACETOACETATE ISOMERASE"/>
    <property type="match status" value="1"/>
</dbReference>